<dbReference type="EMBL" id="JAUYZG010000001">
    <property type="protein sequence ID" value="KAK2916823.1"/>
    <property type="molecule type" value="Genomic_DNA"/>
</dbReference>
<keyword evidence="2" id="KW-1185">Reference proteome</keyword>
<dbReference type="PANTHER" id="PTHR41693">
    <property type="entry name" value="HEME-BINDING PROTEIN 1"/>
    <property type="match status" value="1"/>
</dbReference>
<dbReference type="PANTHER" id="PTHR41693:SF2">
    <property type="entry name" value="BIOGENESIS OF LYSOSOME-RELATED ORGANELLES COMPLEX 1 SUBUNIT 2"/>
    <property type="match status" value="1"/>
</dbReference>
<protein>
    <submittedName>
        <fullName evidence="1">Uncharacterized protein</fullName>
    </submittedName>
</protein>
<dbReference type="AlphaFoldDB" id="A0AA88TYH5"/>
<comment type="caution">
    <text evidence="1">The sequence shown here is derived from an EMBL/GenBank/DDBJ whole genome shotgun (WGS) entry which is preliminary data.</text>
</comment>
<accession>A0AA88TYH5</accession>
<proteinExistence type="predicted"/>
<organism evidence="1 2">
    <name type="scientific">Cirrhinus molitorella</name>
    <name type="common">mud carp</name>
    <dbReference type="NCBI Taxonomy" id="172907"/>
    <lineage>
        <taxon>Eukaryota</taxon>
        <taxon>Metazoa</taxon>
        <taxon>Chordata</taxon>
        <taxon>Craniata</taxon>
        <taxon>Vertebrata</taxon>
        <taxon>Euteleostomi</taxon>
        <taxon>Actinopterygii</taxon>
        <taxon>Neopterygii</taxon>
        <taxon>Teleostei</taxon>
        <taxon>Ostariophysi</taxon>
        <taxon>Cypriniformes</taxon>
        <taxon>Cyprinidae</taxon>
        <taxon>Labeoninae</taxon>
        <taxon>Labeonini</taxon>
        <taxon>Cirrhinus</taxon>
    </lineage>
</organism>
<gene>
    <name evidence="1" type="ORF">Q8A67_001197</name>
</gene>
<evidence type="ECO:0000313" key="2">
    <source>
        <dbReference type="Proteomes" id="UP001187343"/>
    </source>
</evidence>
<sequence length="257" mass="28652">MRCARCETFSSLLDPLLSLASAFRFEEERSTVESLLQLVRVVGVSSTSESVTSRCSADLFREGQECCDIKRFSAGADPGPGSDAAGVTLITARPLGHSEIRMMNKPPAQELRMKMRSALNLLSLVCLCAAQKKWTQDTSELDHRDKPNSKSCSNLTQVLDNWKYAIMYQVKDMLVNDHASILPEYVRIQPLSDAVGDLYKQFNTLKDNLAKLTNKFDKSMDLCFEISKTGSCRHALCLAVEMFIQLTVKVQACSLNH</sequence>
<evidence type="ECO:0000313" key="1">
    <source>
        <dbReference type="EMBL" id="KAK2916823.1"/>
    </source>
</evidence>
<dbReference type="Proteomes" id="UP001187343">
    <property type="component" value="Unassembled WGS sequence"/>
</dbReference>
<name>A0AA88TYH5_9TELE</name>
<reference evidence="1" key="1">
    <citation type="submission" date="2023-08" db="EMBL/GenBank/DDBJ databases">
        <title>Chromosome-level Genome Assembly of mud carp (Cirrhinus molitorella).</title>
        <authorList>
            <person name="Liu H."/>
        </authorList>
    </citation>
    <scope>NUCLEOTIDE SEQUENCE</scope>
    <source>
        <strain evidence="1">Prfri</strain>
        <tissue evidence="1">Muscle</tissue>
    </source>
</reference>